<evidence type="ECO:0000313" key="2">
    <source>
        <dbReference type="Proteomes" id="UP000324222"/>
    </source>
</evidence>
<reference evidence="1 2" key="1">
    <citation type="submission" date="2019-05" db="EMBL/GenBank/DDBJ databases">
        <title>Another draft genome of Portunus trituberculatus and its Hox gene families provides insights of decapod evolution.</title>
        <authorList>
            <person name="Jeong J.-H."/>
            <person name="Song I."/>
            <person name="Kim S."/>
            <person name="Choi T."/>
            <person name="Kim D."/>
            <person name="Ryu S."/>
            <person name="Kim W."/>
        </authorList>
    </citation>
    <scope>NUCLEOTIDE SEQUENCE [LARGE SCALE GENOMIC DNA]</scope>
    <source>
        <tissue evidence="1">Muscle</tissue>
    </source>
</reference>
<accession>A0A5B7EYA0</accession>
<dbReference type="AlphaFoldDB" id="A0A5B7EYA0"/>
<protein>
    <submittedName>
        <fullName evidence="1">Uncharacterized protein</fullName>
    </submittedName>
</protein>
<dbReference type="EMBL" id="VSRR010004296">
    <property type="protein sequence ID" value="MPC39222.1"/>
    <property type="molecule type" value="Genomic_DNA"/>
</dbReference>
<sequence length="78" mass="8732">MQIFSDWLSAASQQTAHWLSRLTQLQAAVMPAYHKLTMDLFQTSGSCNILTTAEVLPRRVQPVSQYVATPMVKSHANQ</sequence>
<proteinExistence type="predicted"/>
<organism evidence="1 2">
    <name type="scientific">Portunus trituberculatus</name>
    <name type="common">Swimming crab</name>
    <name type="synonym">Neptunus trituberculatus</name>
    <dbReference type="NCBI Taxonomy" id="210409"/>
    <lineage>
        <taxon>Eukaryota</taxon>
        <taxon>Metazoa</taxon>
        <taxon>Ecdysozoa</taxon>
        <taxon>Arthropoda</taxon>
        <taxon>Crustacea</taxon>
        <taxon>Multicrustacea</taxon>
        <taxon>Malacostraca</taxon>
        <taxon>Eumalacostraca</taxon>
        <taxon>Eucarida</taxon>
        <taxon>Decapoda</taxon>
        <taxon>Pleocyemata</taxon>
        <taxon>Brachyura</taxon>
        <taxon>Eubrachyura</taxon>
        <taxon>Portunoidea</taxon>
        <taxon>Portunidae</taxon>
        <taxon>Portuninae</taxon>
        <taxon>Portunus</taxon>
    </lineage>
</organism>
<comment type="caution">
    <text evidence="1">The sequence shown here is derived from an EMBL/GenBank/DDBJ whole genome shotgun (WGS) entry which is preliminary data.</text>
</comment>
<keyword evidence="2" id="KW-1185">Reference proteome</keyword>
<name>A0A5B7EYA0_PORTR</name>
<evidence type="ECO:0000313" key="1">
    <source>
        <dbReference type="EMBL" id="MPC39222.1"/>
    </source>
</evidence>
<dbReference type="Proteomes" id="UP000324222">
    <property type="component" value="Unassembled WGS sequence"/>
</dbReference>
<gene>
    <name evidence="1" type="ORF">E2C01_032750</name>
</gene>